<dbReference type="AlphaFoldDB" id="K9W3T2"/>
<dbReference type="KEGG" id="cep:Cri9333_4229"/>
<dbReference type="EMBL" id="CP003620">
    <property type="protein sequence ID" value="AFZ15018.1"/>
    <property type="molecule type" value="Genomic_DNA"/>
</dbReference>
<keyword evidence="2" id="KW-1185">Reference proteome</keyword>
<proteinExistence type="predicted"/>
<dbReference type="Proteomes" id="UP000010472">
    <property type="component" value="Chromosome"/>
</dbReference>
<evidence type="ECO:0000313" key="2">
    <source>
        <dbReference type="Proteomes" id="UP000010472"/>
    </source>
</evidence>
<sequence>MQLIYGGHIYEYTPPAVKPYSKPRALNWRYQVPGETYGDTGISASYSQPRTINWRYRMV</sequence>
<accession>K9W3T2</accession>
<organism evidence="1 2">
    <name type="scientific">Crinalium epipsammum PCC 9333</name>
    <dbReference type="NCBI Taxonomy" id="1173022"/>
    <lineage>
        <taxon>Bacteria</taxon>
        <taxon>Bacillati</taxon>
        <taxon>Cyanobacteriota</taxon>
        <taxon>Cyanophyceae</taxon>
        <taxon>Gomontiellales</taxon>
        <taxon>Gomontiellaceae</taxon>
        <taxon>Crinalium</taxon>
    </lineage>
</organism>
<name>K9W3T2_9CYAN</name>
<evidence type="ECO:0000313" key="1">
    <source>
        <dbReference type="EMBL" id="AFZ15018.1"/>
    </source>
</evidence>
<protein>
    <submittedName>
        <fullName evidence="1">Uncharacterized protein</fullName>
    </submittedName>
</protein>
<reference evidence="1 2" key="1">
    <citation type="submission" date="2012-06" db="EMBL/GenBank/DDBJ databases">
        <title>Finished chromosome of genome of Crinalium epipsammum PCC 9333.</title>
        <authorList>
            <consortium name="US DOE Joint Genome Institute"/>
            <person name="Gugger M."/>
            <person name="Coursin T."/>
            <person name="Rippka R."/>
            <person name="Tandeau De Marsac N."/>
            <person name="Huntemann M."/>
            <person name="Wei C.-L."/>
            <person name="Han J."/>
            <person name="Detter J.C."/>
            <person name="Han C."/>
            <person name="Tapia R."/>
            <person name="Davenport K."/>
            <person name="Daligault H."/>
            <person name="Erkkila T."/>
            <person name="Gu W."/>
            <person name="Munk A.C.C."/>
            <person name="Teshima H."/>
            <person name="Xu Y."/>
            <person name="Chain P."/>
            <person name="Chen A."/>
            <person name="Krypides N."/>
            <person name="Mavromatis K."/>
            <person name="Markowitz V."/>
            <person name="Szeto E."/>
            <person name="Ivanova N."/>
            <person name="Mikhailova N."/>
            <person name="Ovchinnikova G."/>
            <person name="Pagani I."/>
            <person name="Pati A."/>
            <person name="Goodwin L."/>
            <person name="Peters L."/>
            <person name="Pitluck S."/>
            <person name="Woyke T."/>
            <person name="Kerfeld C."/>
        </authorList>
    </citation>
    <scope>NUCLEOTIDE SEQUENCE [LARGE SCALE GENOMIC DNA]</scope>
    <source>
        <strain evidence="1 2">PCC 9333</strain>
    </source>
</reference>
<dbReference type="HOGENOM" id="CLU_2952651_0_0_3"/>
<dbReference type="STRING" id="1173022.Cri9333_4229"/>
<dbReference type="RefSeq" id="WP_015205113.1">
    <property type="nucleotide sequence ID" value="NC_019753.1"/>
</dbReference>
<gene>
    <name evidence="1" type="ORF">Cri9333_4229</name>
</gene>
<dbReference type="OrthoDB" id="517878at2"/>